<dbReference type="SMART" id="SM01012">
    <property type="entry name" value="ANTAR"/>
    <property type="match status" value="1"/>
</dbReference>
<dbReference type="STRING" id="675864.SAMN04489747_0126"/>
<dbReference type="OrthoDB" id="5187007at2"/>
<organism evidence="4 5">
    <name type="scientific">Auraticoccus monumenti</name>
    <dbReference type="NCBI Taxonomy" id="675864"/>
    <lineage>
        <taxon>Bacteria</taxon>
        <taxon>Bacillati</taxon>
        <taxon>Actinomycetota</taxon>
        <taxon>Actinomycetes</taxon>
        <taxon>Propionibacteriales</taxon>
        <taxon>Propionibacteriaceae</taxon>
        <taxon>Auraticoccus</taxon>
    </lineage>
</organism>
<keyword evidence="1" id="KW-0805">Transcription regulation</keyword>
<keyword evidence="2" id="KW-0804">Transcription</keyword>
<dbReference type="Pfam" id="PF03861">
    <property type="entry name" value="ANTAR"/>
    <property type="match status" value="1"/>
</dbReference>
<dbReference type="GO" id="GO:0003723">
    <property type="term" value="F:RNA binding"/>
    <property type="evidence" value="ECO:0007669"/>
    <property type="project" value="InterPro"/>
</dbReference>
<feature type="domain" description="ANTAR" evidence="3">
    <location>
        <begin position="152"/>
        <end position="213"/>
    </location>
</feature>
<dbReference type="EMBL" id="LT629688">
    <property type="protein sequence ID" value="SDD08418.1"/>
    <property type="molecule type" value="Genomic_DNA"/>
</dbReference>
<dbReference type="InterPro" id="IPR012074">
    <property type="entry name" value="GAF_ANTAR"/>
</dbReference>
<dbReference type="InterPro" id="IPR029016">
    <property type="entry name" value="GAF-like_dom_sf"/>
</dbReference>
<evidence type="ECO:0000259" key="3">
    <source>
        <dbReference type="PROSITE" id="PS50921"/>
    </source>
</evidence>
<name>A0A1G6RV27_9ACTN</name>
<evidence type="ECO:0000256" key="2">
    <source>
        <dbReference type="ARBA" id="ARBA00023163"/>
    </source>
</evidence>
<protein>
    <submittedName>
        <fullName evidence="4">ANTAR domain-containing protein</fullName>
    </submittedName>
</protein>
<evidence type="ECO:0000313" key="5">
    <source>
        <dbReference type="Proteomes" id="UP000198546"/>
    </source>
</evidence>
<keyword evidence="5" id="KW-1185">Reference proteome</keyword>
<dbReference type="InterPro" id="IPR011006">
    <property type="entry name" value="CheY-like_superfamily"/>
</dbReference>
<evidence type="ECO:0000313" key="4">
    <source>
        <dbReference type="EMBL" id="SDD08418.1"/>
    </source>
</evidence>
<sequence>MESSTRAQQWSEWADRLVAADPEDVPAEVLALAGSLAPGAGVSLRLFPDRVHATAAEALELERLQQQTQEGPGLVVGPTQGTVEVVDLHTDARWPSLARASRRLPARALRCFAVTLGGDHLGTLTVWSTEPRALDRDVERDGVALATVTAIVLLLRRREKQLEQAVDSRDVMGQAKGILMERLGVTAEVAFQLLTRVSQRSNTKLVVVAQELATTGHVSAPGVVLDRDHVVPPGRATDGAPQADGVSS</sequence>
<dbReference type="Gene3D" id="3.30.450.40">
    <property type="match status" value="1"/>
</dbReference>
<proteinExistence type="predicted"/>
<reference evidence="4 5" key="1">
    <citation type="submission" date="2016-10" db="EMBL/GenBank/DDBJ databases">
        <authorList>
            <person name="de Groot N.N."/>
        </authorList>
    </citation>
    <scope>NUCLEOTIDE SEQUENCE [LARGE SCALE GENOMIC DNA]</scope>
    <source>
        <strain evidence="4 5">MON 2.2</strain>
    </source>
</reference>
<dbReference type="PROSITE" id="PS50921">
    <property type="entry name" value="ANTAR"/>
    <property type="match status" value="1"/>
</dbReference>
<dbReference type="SUPFAM" id="SSF55781">
    <property type="entry name" value="GAF domain-like"/>
    <property type="match status" value="1"/>
</dbReference>
<dbReference type="AlphaFoldDB" id="A0A1G6RV27"/>
<accession>A0A1G6RV27</accession>
<dbReference type="RefSeq" id="WP_090589639.1">
    <property type="nucleotide sequence ID" value="NZ_LT629688.1"/>
</dbReference>
<gene>
    <name evidence="4" type="ORF">SAMN04489747_0126</name>
</gene>
<dbReference type="SUPFAM" id="SSF52172">
    <property type="entry name" value="CheY-like"/>
    <property type="match status" value="1"/>
</dbReference>
<dbReference type="PIRSF" id="PIRSF036625">
    <property type="entry name" value="GAF_ANTAR"/>
    <property type="match status" value="1"/>
</dbReference>
<dbReference type="Gene3D" id="1.10.10.10">
    <property type="entry name" value="Winged helix-like DNA-binding domain superfamily/Winged helix DNA-binding domain"/>
    <property type="match status" value="1"/>
</dbReference>
<evidence type="ECO:0000256" key="1">
    <source>
        <dbReference type="ARBA" id="ARBA00023015"/>
    </source>
</evidence>
<dbReference type="InterPro" id="IPR005561">
    <property type="entry name" value="ANTAR"/>
</dbReference>
<dbReference type="InterPro" id="IPR036388">
    <property type="entry name" value="WH-like_DNA-bd_sf"/>
</dbReference>
<dbReference type="Proteomes" id="UP000198546">
    <property type="component" value="Chromosome i"/>
</dbReference>